<dbReference type="RefSeq" id="WP_013864053.1">
    <property type="nucleotide sequence ID" value="NC_015635.1"/>
</dbReference>
<dbReference type="Proteomes" id="UP000007947">
    <property type="component" value="Chromosome"/>
</dbReference>
<name>F5XLC4_MICPN</name>
<reference evidence="1 2" key="1">
    <citation type="submission" date="2011-05" db="EMBL/GenBank/DDBJ databases">
        <title>Whole genome sequence of Microlunatus phosphovorus NM-1.</title>
        <authorList>
            <person name="Hosoyama A."/>
            <person name="Sasaki K."/>
            <person name="Harada T."/>
            <person name="Igarashi R."/>
            <person name="Kawakoshi A."/>
            <person name="Sasagawa M."/>
            <person name="Fukada J."/>
            <person name="Nakamura S."/>
            <person name="Katano Y."/>
            <person name="Hanada S."/>
            <person name="Kamagata Y."/>
            <person name="Nakamura N."/>
            <person name="Yamazaki S."/>
            <person name="Fujita N."/>
        </authorList>
    </citation>
    <scope>NUCLEOTIDE SEQUENCE [LARGE SCALE GENOMIC DNA]</scope>
    <source>
        <strain evidence="2">ATCC 700054 / DSM 10555 / JCM 9379 / NBRC 101784 / NCIMB 13414 / VKM Ac-1990 / NM-1</strain>
    </source>
</reference>
<protein>
    <submittedName>
        <fullName evidence="1">Uncharacterized protein</fullName>
    </submittedName>
</protein>
<dbReference type="AlphaFoldDB" id="F5XLC4"/>
<dbReference type="EMBL" id="AP012204">
    <property type="protein sequence ID" value="BAK36190.1"/>
    <property type="molecule type" value="Genomic_DNA"/>
</dbReference>
<evidence type="ECO:0000313" key="1">
    <source>
        <dbReference type="EMBL" id="BAK36190.1"/>
    </source>
</evidence>
<organism evidence="1 2">
    <name type="scientific">Microlunatus phosphovorus (strain ATCC 700054 / DSM 10555 / JCM 9379 / NBRC 101784 / NCIMB 13414 / VKM Ac-1990 / NM-1)</name>
    <dbReference type="NCBI Taxonomy" id="1032480"/>
    <lineage>
        <taxon>Bacteria</taxon>
        <taxon>Bacillati</taxon>
        <taxon>Actinomycetota</taxon>
        <taxon>Actinomycetes</taxon>
        <taxon>Propionibacteriales</taxon>
        <taxon>Propionibacteriaceae</taxon>
        <taxon>Microlunatus</taxon>
    </lineage>
</organism>
<dbReference type="STRING" id="1032480.MLP_31760"/>
<evidence type="ECO:0000313" key="2">
    <source>
        <dbReference type="Proteomes" id="UP000007947"/>
    </source>
</evidence>
<dbReference type="HOGENOM" id="CLU_2288301_0_0_11"/>
<dbReference type="KEGG" id="mph:MLP_31760"/>
<sequence>MAGLAEADALLAELDVDWSDGEFSNQVKERFTAERDGVHSLETPGGWSFTMVPAGLAVVRNLMQEQVAVHARDRSRYGNWSDAGTGAGKTVSAMLGVVFPV</sequence>
<gene>
    <name evidence="1" type="ordered locus">MLP_31760</name>
</gene>
<accession>F5XLC4</accession>
<keyword evidence="2" id="KW-1185">Reference proteome</keyword>
<proteinExistence type="predicted"/>